<evidence type="ECO:0000256" key="4">
    <source>
        <dbReference type="ARBA" id="ARBA00012574"/>
    </source>
</evidence>
<evidence type="ECO:0000256" key="1">
    <source>
        <dbReference type="ARBA" id="ARBA00001424"/>
    </source>
</evidence>
<name>A0ABM7ZG98_9BACT</name>
<keyword evidence="10" id="KW-1185">Reference proteome</keyword>
<gene>
    <name evidence="9" type="primary">pepP</name>
    <name evidence="9" type="ORF">Abiwalacus_12620</name>
</gene>
<dbReference type="Proteomes" id="UP001062263">
    <property type="component" value="Chromosome"/>
</dbReference>
<evidence type="ECO:0000256" key="2">
    <source>
        <dbReference type="ARBA" id="ARBA00001936"/>
    </source>
</evidence>
<keyword evidence="6" id="KW-0378">Hydrolase</keyword>
<dbReference type="InterPro" id="IPR007865">
    <property type="entry name" value="Aminopep_P_N"/>
</dbReference>
<evidence type="ECO:0000256" key="7">
    <source>
        <dbReference type="ARBA" id="ARBA00023211"/>
    </source>
</evidence>
<proteinExistence type="inferred from homology"/>
<accession>A0ABM7ZG98</accession>
<dbReference type="PANTHER" id="PTHR43226:SF4">
    <property type="entry name" value="XAA-PRO AMINOPEPTIDASE 3"/>
    <property type="match status" value="1"/>
</dbReference>
<evidence type="ECO:0000313" key="10">
    <source>
        <dbReference type="Proteomes" id="UP001062263"/>
    </source>
</evidence>
<dbReference type="Gene3D" id="3.40.350.10">
    <property type="entry name" value="Creatinase/prolidase N-terminal domain"/>
    <property type="match status" value="1"/>
</dbReference>
<dbReference type="SMART" id="SM01011">
    <property type="entry name" value="AMP_N"/>
    <property type="match status" value="1"/>
</dbReference>
<dbReference type="SUPFAM" id="SSF53092">
    <property type="entry name" value="Creatinase/prolidase N-terminal domain"/>
    <property type="match status" value="1"/>
</dbReference>
<evidence type="ECO:0000256" key="3">
    <source>
        <dbReference type="ARBA" id="ARBA00008766"/>
    </source>
</evidence>
<keyword evidence="9" id="KW-0031">Aminopeptidase</keyword>
<comment type="cofactor">
    <cofactor evidence="2">
        <name>Mn(2+)</name>
        <dbReference type="ChEBI" id="CHEBI:29035"/>
    </cofactor>
</comment>
<protein>
    <recommendedName>
        <fullName evidence="4">Xaa-Pro aminopeptidase</fullName>
        <ecNumber evidence="4">3.4.11.9</ecNumber>
    </recommendedName>
</protein>
<dbReference type="InterPro" id="IPR052433">
    <property type="entry name" value="X-Pro_dipept-like"/>
</dbReference>
<dbReference type="PANTHER" id="PTHR43226">
    <property type="entry name" value="XAA-PRO AMINOPEPTIDASE 3"/>
    <property type="match status" value="1"/>
</dbReference>
<evidence type="ECO:0000256" key="6">
    <source>
        <dbReference type="ARBA" id="ARBA00022801"/>
    </source>
</evidence>
<dbReference type="InterPro" id="IPR029149">
    <property type="entry name" value="Creatin/AminoP/Spt16_N"/>
</dbReference>
<sequence>MRYEPLPSSFYSGNRKELASRLPVGSMLILHANDVFPTNADGTFALHQNANLFYLTGIDQEESVLIMTIRADGWDEILLLRETNEQIAIWEGARLSQQQARELSGIQDVRWTKEYDSLLDRLVPTAGMVFVEANQHPRCTCPVETRNARMTKELKEKFPDVVLKNVYEILSLMRQIKKPEEIEALKKACEITNEGFRALLGFIRPGLGEWQIEGFLSNEFIGRGARKFSFLPIIASGKDTCVLHYIQNSKRCEDGALVLMDIGTEYGNYNSDMTRTVPVNGKFTPRQRAVYESVLNMMTYAKSILRPGILKSEYERLVRVFAAGELVKLGLITPAQVAENPADPPIVRKYYMHGCSHFLGLDVHDVGESNPVVLPGMVFTVEPGIYIAEESIGIRLENDILIGETENTDLLGDVPLLPDDIERLMAR</sequence>
<reference evidence="9" key="1">
    <citation type="submission" date="2022-06" db="EMBL/GenBank/DDBJ databases">
        <title>Akkermansia biwalacus sp. nov., an anaerobic mucin-degrading bacterium isolated from human intestine.</title>
        <authorList>
            <person name="Kobayashi Y."/>
            <person name="Inoue S."/>
            <person name="Kawahara T."/>
            <person name="Kohda N."/>
        </authorList>
    </citation>
    <scope>NUCLEOTIDE SEQUENCE</scope>
    <source>
        <strain evidence="9">WON2089</strain>
    </source>
</reference>
<comment type="similarity">
    <text evidence="3">Belongs to the peptidase M24B family.</text>
</comment>
<dbReference type="Pfam" id="PF05195">
    <property type="entry name" value="AMP_N"/>
    <property type="match status" value="1"/>
</dbReference>
<dbReference type="InterPro" id="IPR000994">
    <property type="entry name" value="Pept_M24"/>
</dbReference>
<organism evidence="9 10">
    <name type="scientific">Akkermansia biwaensis</name>
    <dbReference type="NCBI Taxonomy" id="2946555"/>
    <lineage>
        <taxon>Bacteria</taxon>
        <taxon>Pseudomonadati</taxon>
        <taxon>Verrucomicrobiota</taxon>
        <taxon>Verrucomicrobiia</taxon>
        <taxon>Verrucomicrobiales</taxon>
        <taxon>Akkermansiaceae</taxon>
        <taxon>Akkermansia</taxon>
    </lineage>
</organism>
<evidence type="ECO:0000259" key="8">
    <source>
        <dbReference type="SMART" id="SM01011"/>
    </source>
</evidence>
<dbReference type="RefSeq" id="WP_215434149.1">
    <property type="nucleotide sequence ID" value="NZ_AP025943.1"/>
</dbReference>
<dbReference type="SUPFAM" id="SSF55920">
    <property type="entry name" value="Creatinase/aminopeptidase"/>
    <property type="match status" value="1"/>
</dbReference>
<evidence type="ECO:0000256" key="5">
    <source>
        <dbReference type="ARBA" id="ARBA00022723"/>
    </source>
</evidence>
<keyword evidence="7" id="KW-0464">Manganese</keyword>
<dbReference type="EMBL" id="AP025943">
    <property type="protein sequence ID" value="BDL43688.1"/>
    <property type="molecule type" value="Genomic_DNA"/>
</dbReference>
<dbReference type="EC" id="3.4.11.9" evidence="4"/>
<keyword evidence="9" id="KW-0645">Protease</keyword>
<feature type="domain" description="Aminopeptidase P N-terminal" evidence="8">
    <location>
        <begin position="6"/>
        <end position="140"/>
    </location>
</feature>
<dbReference type="Pfam" id="PF00557">
    <property type="entry name" value="Peptidase_M24"/>
    <property type="match status" value="1"/>
</dbReference>
<comment type="catalytic activity">
    <reaction evidence="1">
        <text>Release of any N-terminal amino acid, including proline, that is linked to proline, even from a dipeptide or tripeptide.</text>
        <dbReference type="EC" id="3.4.11.9"/>
    </reaction>
</comment>
<dbReference type="Gene3D" id="3.90.230.10">
    <property type="entry name" value="Creatinase/methionine aminopeptidase superfamily"/>
    <property type="match status" value="1"/>
</dbReference>
<evidence type="ECO:0000313" key="9">
    <source>
        <dbReference type="EMBL" id="BDL43688.1"/>
    </source>
</evidence>
<dbReference type="GO" id="GO:0004177">
    <property type="term" value="F:aminopeptidase activity"/>
    <property type="evidence" value="ECO:0007669"/>
    <property type="project" value="UniProtKB-KW"/>
</dbReference>
<keyword evidence="5" id="KW-0479">Metal-binding</keyword>
<dbReference type="InterPro" id="IPR036005">
    <property type="entry name" value="Creatinase/aminopeptidase-like"/>
</dbReference>